<reference evidence="3" key="1">
    <citation type="journal article" date="2016" name="Genome Announc.">
        <title>Genome sequences of three species of Hanseniaspora isolated from spontaneous wine fermentations.</title>
        <authorList>
            <person name="Sternes P.R."/>
            <person name="Lee D."/>
            <person name="Kutyna D.R."/>
            <person name="Borneman A.R."/>
        </authorList>
    </citation>
    <scope>NUCLEOTIDE SEQUENCE [LARGE SCALE GENOMIC DNA]</scope>
    <source>
        <strain evidence="3">AWRI3580</strain>
    </source>
</reference>
<dbReference type="OrthoDB" id="185373at2759"/>
<dbReference type="EMBL" id="LPNN01000008">
    <property type="protein sequence ID" value="OEJ83671.1"/>
    <property type="molecule type" value="Genomic_DNA"/>
</dbReference>
<gene>
    <name evidence="2" type="ORF">AWRI3580_g3613</name>
</gene>
<feature type="region of interest" description="Disordered" evidence="1">
    <location>
        <begin position="67"/>
        <end position="116"/>
    </location>
</feature>
<name>A0A1E5R9W9_HANUV</name>
<proteinExistence type="predicted"/>
<dbReference type="STRING" id="29833.A0A1E5R9W9"/>
<protein>
    <submittedName>
        <fullName evidence="2">Ribonuclease P protein component, mitochondrial</fullName>
    </submittedName>
</protein>
<evidence type="ECO:0000313" key="2">
    <source>
        <dbReference type="EMBL" id="OEJ83671.1"/>
    </source>
</evidence>
<accession>A0A1E5R9W9</accession>
<keyword evidence="3" id="KW-1185">Reference proteome</keyword>
<dbReference type="Pfam" id="PF08579">
    <property type="entry name" value="RPM2"/>
    <property type="match status" value="1"/>
</dbReference>
<feature type="compositionally biased region" description="Basic and acidic residues" evidence="1">
    <location>
        <begin position="72"/>
        <end position="97"/>
    </location>
</feature>
<comment type="caution">
    <text evidence="2">The sequence shown here is derived from an EMBL/GenBank/DDBJ whole genome shotgun (WGS) entry which is preliminary data.</text>
</comment>
<dbReference type="InterPro" id="IPR013888">
    <property type="entry name" value="RNase_P_Rpm2_mt"/>
</dbReference>
<dbReference type="AlphaFoldDB" id="A0A1E5R9W9"/>
<dbReference type="InterPro" id="IPR011990">
    <property type="entry name" value="TPR-like_helical_dom_sf"/>
</dbReference>
<evidence type="ECO:0000313" key="3">
    <source>
        <dbReference type="Proteomes" id="UP000095358"/>
    </source>
</evidence>
<dbReference type="VEuPathDB" id="FungiDB:AWRI3580_g3613"/>
<organism evidence="2 3">
    <name type="scientific">Hanseniaspora uvarum</name>
    <name type="common">Yeast</name>
    <name type="synonym">Kloeckera apiculata</name>
    <dbReference type="NCBI Taxonomy" id="29833"/>
    <lineage>
        <taxon>Eukaryota</taxon>
        <taxon>Fungi</taxon>
        <taxon>Dikarya</taxon>
        <taxon>Ascomycota</taxon>
        <taxon>Saccharomycotina</taxon>
        <taxon>Saccharomycetes</taxon>
        <taxon>Saccharomycodales</taxon>
        <taxon>Saccharomycodaceae</taxon>
        <taxon>Hanseniaspora</taxon>
    </lineage>
</organism>
<sequence>MHFRKINLYKKATHPQNYYTPNSSLSNCNVKTSTAFALASLTVGAATGTIVLKNVQKKCILELEEQQSQLRTHRDSRMDKDFILSNKKNDSSQDMKMKRSMSGSSQRKKRTRFRGSSFTTRNRRMSFDGFSSNILKVDKNIKLNGTAATYGFNIDGLNNTHYNYTGKSSKNEQKKHKDDKTNFSYNGQSHLTYASLHHALVNENSIGKVLLSTVEDEENKKVAFKEESVPKTSKITINQKKECVNALASNFTNLNIEPNKTTSIETLTDTDMLKSISMQAQKSYVLNEQKQVEDQDLLQHIKVVENWKLDDWLNDKNIVVTEEYYEKTKQIWPADSDLTLNTFKFSNTLTEQIHKAYDNNDLNKIYSLYLAMKRNNCTPNVETFDLIIKSLCSRDMDNKDLDERMFHILTCYQDLISMKMKPLVSTYHDIILALLNGSLDAIKENNSNGKDFFNIAIDFFKTTYNKILRNNLSENLVESLLYSSLQYQSVETSKYLYEILPELALSLSHKFNDPIYKYLKIRFSYDLSTLNDSIQSCIKETSVLNQGYCLIDNNFDIKDSIAMSSAVVTGLIKMNNIKLASDILNDTLIYMKQHMPHVDIQEKQILIESYLLQLGQMDLIKSEKLRRVFEAKALESNSPSIPTLSVNYYKNLLYNVMCWLPHQNNIPVDLSALSKSIYKQKLLRFNKKNVTNESYLSFDDKESVWDKITSASNNIQPGRLSYERLMNEFMNYHFHQVQNTRDLELLVMIIEDSIINNYKFSQEQYFKILEFLITEIHASKEYILRFVQSHGLMNMENLQFLNTSVTAFEDNNMQDMILRLSKTKYFISLMQKFKLEKMDEFEYKGMRKVFESIWMNQQDLSMIGVDLSLHSYVLEEFLNIDYMQNVNGLTLKTTEFFENLKKNFMQRFETFSLLKLNINKVEPQVTSVASVLKETEEIYSH</sequence>
<evidence type="ECO:0000256" key="1">
    <source>
        <dbReference type="SAM" id="MobiDB-lite"/>
    </source>
</evidence>
<dbReference type="Proteomes" id="UP000095358">
    <property type="component" value="Unassembled WGS sequence"/>
</dbReference>
<dbReference type="Gene3D" id="1.25.40.10">
    <property type="entry name" value="Tetratricopeptide repeat domain"/>
    <property type="match status" value="1"/>
</dbReference>